<protein>
    <submittedName>
        <fullName evidence="1">2-aminomuconate deaminase</fullName>
    </submittedName>
</protein>
<dbReference type="Gene3D" id="3.30.1330.40">
    <property type="entry name" value="RutC-like"/>
    <property type="match status" value="1"/>
</dbReference>
<accession>A0A4R6QR42</accession>
<dbReference type="InParanoid" id="A0A4R6QR42"/>
<name>A0A4R6QR42_9BURK</name>
<sequence length="124" mass="13415">MSASPIAPLGAYPQLQRRGPWLFVSGMSARQADGSCVADVAQQTRVVIEKVRAALKTEGADLRHCVTLTCYLIDMRDFAAYNGAYAEFFDAQSGPARTTVAVHQLPHPEMRVEITATACMSDAP</sequence>
<dbReference type="EMBL" id="SNXS01000002">
    <property type="protein sequence ID" value="TDP72578.1"/>
    <property type="molecule type" value="Genomic_DNA"/>
</dbReference>
<dbReference type="GO" id="GO:0019239">
    <property type="term" value="F:deaminase activity"/>
    <property type="evidence" value="ECO:0007669"/>
    <property type="project" value="TreeGrafter"/>
</dbReference>
<dbReference type="InterPro" id="IPR035959">
    <property type="entry name" value="RutC-like_sf"/>
</dbReference>
<dbReference type="Proteomes" id="UP000295361">
    <property type="component" value="Unassembled WGS sequence"/>
</dbReference>
<dbReference type="CDD" id="cd00448">
    <property type="entry name" value="YjgF_YER057c_UK114_family"/>
    <property type="match status" value="1"/>
</dbReference>
<dbReference type="GO" id="GO:0005829">
    <property type="term" value="C:cytosol"/>
    <property type="evidence" value="ECO:0007669"/>
    <property type="project" value="TreeGrafter"/>
</dbReference>
<keyword evidence="2" id="KW-1185">Reference proteome</keyword>
<dbReference type="Pfam" id="PF01042">
    <property type="entry name" value="Ribonuc_L-PSP"/>
    <property type="match status" value="1"/>
</dbReference>
<dbReference type="PANTHER" id="PTHR11803:SF48">
    <property type="entry name" value="2-AMINOMUCONATE DEAMINASE"/>
    <property type="match status" value="1"/>
</dbReference>
<evidence type="ECO:0000313" key="1">
    <source>
        <dbReference type="EMBL" id="TDP72578.1"/>
    </source>
</evidence>
<comment type="caution">
    <text evidence="1">The sequence shown here is derived from an EMBL/GenBank/DDBJ whole genome shotgun (WGS) entry which is preliminary data.</text>
</comment>
<dbReference type="RefSeq" id="WP_133700034.1">
    <property type="nucleotide sequence ID" value="NZ_SNXS01000002.1"/>
</dbReference>
<evidence type="ECO:0000313" key="2">
    <source>
        <dbReference type="Proteomes" id="UP000295361"/>
    </source>
</evidence>
<dbReference type="PANTHER" id="PTHR11803">
    <property type="entry name" value="2-IMINOBUTANOATE/2-IMINOPROPANOATE DEAMINASE RIDA"/>
    <property type="match status" value="1"/>
</dbReference>
<reference evidence="1 2" key="1">
    <citation type="submission" date="2019-03" db="EMBL/GenBank/DDBJ databases">
        <title>Genomic Encyclopedia of Type Strains, Phase IV (KMG-IV): sequencing the most valuable type-strain genomes for metagenomic binning, comparative biology and taxonomic classification.</title>
        <authorList>
            <person name="Goeker M."/>
        </authorList>
    </citation>
    <scope>NUCLEOTIDE SEQUENCE [LARGE SCALE GENOMIC DNA]</scope>
    <source>
        <strain evidence="1 2">DSM 16998</strain>
    </source>
</reference>
<proteinExistence type="predicted"/>
<dbReference type="SUPFAM" id="SSF55298">
    <property type="entry name" value="YjgF-like"/>
    <property type="match status" value="1"/>
</dbReference>
<dbReference type="OrthoDB" id="9803101at2"/>
<dbReference type="AlphaFoldDB" id="A0A4R6QR42"/>
<dbReference type="InterPro" id="IPR006175">
    <property type="entry name" value="YjgF/YER057c/UK114"/>
</dbReference>
<organism evidence="1 2">
    <name type="scientific">Roseateles toxinivorans</name>
    <dbReference type="NCBI Taxonomy" id="270368"/>
    <lineage>
        <taxon>Bacteria</taxon>
        <taxon>Pseudomonadati</taxon>
        <taxon>Pseudomonadota</taxon>
        <taxon>Betaproteobacteria</taxon>
        <taxon>Burkholderiales</taxon>
        <taxon>Sphaerotilaceae</taxon>
        <taxon>Roseateles</taxon>
    </lineage>
</organism>
<gene>
    <name evidence="1" type="ORF">DES47_102323</name>
</gene>